<dbReference type="EMBL" id="JH668691">
    <property type="protein sequence ID" value="KAG6460674.1"/>
    <property type="molecule type" value="Genomic_DNA"/>
</dbReference>
<gene>
    <name evidence="10" type="primary">IR1</name>
    <name evidence="11" type="ORF">O3G_MSEX012148</name>
</gene>
<evidence type="ECO:0000313" key="11">
    <source>
        <dbReference type="EMBL" id="KAG6460674.1"/>
    </source>
</evidence>
<dbReference type="GO" id="GO:0005886">
    <property type="term" value="C:plasma membrane"/>
    <property type="evidence" value="ECO:0007669"/>
    <property type="project" value="UniProtKB-SubCell"/>
</dbReference>
<keyword evidence="2" id="KW-1003">Cell membrane</keyword>
<proteinExistence type="evidence at transcript level"/>
<dbReference type="AlphaFoldDB" id="A0A5K8B3A8"/>
<dbReference type="Pfam" id="PF24576">
    <property type="entry name" value="IR75A_N"/>
    <property type="match status" value="1"/>
</dbReference>
<keyword evidence="12" id="KW-1185">Reference proteome</keyword>
<keyword evidence="6 10" id="KW-0675">Receptor</keyword>
<dbReference type="OrthoDB" id="7740483at2759"/>
<reference evidence="11" key="2">
    <citation type="journal article" date="2016" name="Insect Biochem. Mol. Biol.">
        <title>Multifaceted biological insights from a draft genome sequence of the tobacco hornworm moth, Manduca sexta.</title>
        <authorList>
            <person name="Kanost M.R."/>
            <person name="Arrese E.L."/>
            <person name="Cao X."/>
            <person name="Chen Y.R."/>
            <person name="Chellapilla S."/>
            <person name="Goldsmith M.R."/>
            <person name="Grosse-Wilde E."/>
            <person name="Heckel D.G."/>
            <person name="Herndon N."/>
            <person name="Jiang H."/>
            <person name="Papanicolaou A."/>
            <person name="Qu J."/>
            <person name="Soulages J.L."/>
            <person name="Vogel H."/>
            <person name="Walters J."/>
            <person name="Waterhouse R.M."/>
            <person name="Ahn S.J."/>
            <person name="Almeida F.C."/>
            <person name="An C."/>
            <person name="Aqrawi P."/>
            <person name="Bretschneider A."/>
            <person name="Bryant W.B."/>
            <person name="Bucks S."/>
            <person name="Chao H."/>
            <person name="Chevignon G."/>
            <person name="Christen J.M."/>
            <person name="Clarke D.F."/>
            <person name="Dittmer N.T."/>
            <person name="Ferguson L.C.F."/>
            <person name="Garavelou S."/>
            <person name="Gordon K.H.J."/>
            <person name="Gunaratna R.T."/>
            <person name="Han Y."/>
            <person name="Hauser F."/>
            <person name="He Y."/>
            <person name="Heidel-Fischer H."/>
            <person name="Hirsh A."/>
            <person name="Hu Y."/>
            <person name="Jiang H."/>
            <person name="Kalra D."/>
            <person name="Klinner C."/>
            <person name="Konig C."/>
            <person name="Kovar C."/>
            <person name="Kroll A.R."/>
            <person name="Kuwar S.S."/>
            <person name="Lee S.L."/>
            <person name="Lehman R."/>
            <person name="Li K."/>
            <person name="Li Z."/>
            <person name="Liang H."/>
            <person name="Lovelace S."/>
            <person name="Lu Z."/>
            <person name="Mansfield J.H."/>
            <person name="McCulloch K.J."/>
            <person name="Mathew T."/>
            <person name="Morton B."/>
            <person name="Muzny D.M."/>
            <person name="Neunemann D."/>
            <person name="Ongeri F."/>
            <person name="Pauchet Y."/>
            <person name="Pu L.L."/>
            <person name="Pyrousis I."/>
            <person name="Rao X.J."/>
            <person name="Redding A."/>
            <person name="Roesel C."/>
            <person name="Sanchez-Gracia A."/>
            <person name="Schaack S."/>
            <person name="Shukla A."/>
            <person name="Tetreau G."/>
            <person name="Wang Y."/>
            <person name="Xiong G.H."/>
            <person name="Traut W."/>
            <person name="Walsh T.K."/>
            <person name="Worley K.C."/>
            <person name="Wu D."/>
            <person name="Wu W."/>
            <person name="Wu Y.Q."/>
            <person name="Zhang X."/>
            <person name="Zou Z."/>
            <person name="Zucker H."/>
            <person name="Briscoe A.D."/>
            <person name="Burmester T."/>
            <person name="Clem R.J."/>
            <person name="Feyereisen R."/>
            <person name="Grimmelikhuijzen C.J.P."/>
            <person name="Hamodrakas S.J."/>
            <person name="Hansson B.S."/>
            <person name="Huguet E."/>
            <person name="Jermiin L.S."/>
            <person name="Lan Q."/>
            <person name="Lehman H.K."/>
            <person name="Lorenzen M."/>
            <person name="Merzendorfer H."/>
            <person name="Michalopoulos I."/>
            <person name="Morton D.B."/>
            <person name="Muthukrishnan S."/>
            <person name="Oakeshott J.G."/>
            <person name="Palmer W."/>
            <person name="Park Y."/>
            <person name="Passarelli A.L."/>
            <person name="Rozas J."/>
            <person name="Schwartz L.M."/>
            <person name="Smith W."/>
            <person name="Southgate A."/>
            <person name="Vilcinskas A."/>
            <person name="Vogt R."/>
            <person name="Wang P."/>
            <person name="Werren J."/>
            <person name="Yu X.Q."/>
            <person name="Zhou J.J."/>
            <person name="Brown S.J."/>
            <person name="Scherer S.E."/>
            <person name="Richards S."/>
            <person name="Blissard G.W."/>
        </authorList>
    </citation>
    <scope>NUCLEOTIDE SEQUENCE</scope>
</reference>
<evidence type="ECO:0000256" key="7">
    <source>
        <dbReference type="ARBA" id="ARBA00023180"/>
    </source>
</evidence>
<dbReference type="PANTHER" id="PTHR42643">
    <property type="entry name" value="IONOTROPIC RECEPTOR 20A-RELATED"/>
    <property type="match status" value="1"/>
</dbReference>
<keyword evidence="5 8" id="KW-0472">Membrane</keyword>
<reference evidence="11" key="3">
    <citation type="submission" date="2020-12" db="EMBL/GenBank/DDBJ databases">
        <authorList>
            <person name="Kanost M."/>
        </authorList>
    </citation>
    <scope>NUCLEOTIDE SEQUENCE</scope>
</reference>
<evidence type="ECO:0000256" key="4">
    <source>
        <dbReference type="ARBA" id="ARBA00022989"/>
    </source>
</evidence>
<evidence type="ECO:0000313" key="12">
    <source>
        <dbReference type="Proteomes" id="UP000791440"/>
    </source>
</evidence>
<name>A0A5K8B3A8_MANSE</name>
<keyword evidence="3 8" id="KW-0812">Transmembrane</keyword>
<evidence type="ECO:0000256" key="2">
    <source>
        <dbReference type="ARBA" id="ARBA00022475"/>
    </source>
</evidence>
<feature type="transmembrane region" description="Helical" evidence="8">
    <location>
        <begin position="437"/>
        <end position="462"/>
    </location>
</feature>
<evidence type="ECO:0000313" key="10">
    <source>
        <dbReference type="EMBL" id="CUQ99321.1"/>
    </source>
</evidence>
<evidence type="ECO:0000259" key="9">
    <source>
        <dbReference type="Pfam" id="PF24576"/>
    </source>
</evidence>
<sequence length="675" mass="76025">MLSAVVSGLPYDAFDLCLDYFLYRNVKLICVLDCEVNVGITKFTKTANSHRMLVTVADLGQLNSSRVEQCLDQTLFPVGVVLNAGCPGTENTLLLVRILYELLTIINEATAGWALHPSKWRSPLPQRNTSIASQKMLFNGNHLWLIIESNNEVDKNNITKSNDTLSPNVGLLETLNISVDADITVASKIDSSEYILYEVFNFGKIQGGDLIINRAGSWNLQLLMDVDINGYKYYRRWDFQQWQMRMIFVMSPIPKKLNPKVLTERTPTPGLTTITKTSAMSLHVIAEIHNFRFKYTMADRWIGTFEANSTRVVANSLYFREQDVSPILRHQLYLYGKVDFINPPLTYIETKYYYRIPTKGPGKFQNQFLRPLSKGVWACLAAVSALCIVLLLMSSLLERRPSSAQYAVFSVIASICQQFFEDVDIGNSTRSSAARKLTILVTGLSCVLVHNYYTSSVVSWLLNGPPPSITSLQELMDSPLELLFEDVGYTRSWLQTPNYYYNRRNAKIESELRAKKVFKRSSSSKLLVPLEEGIAMVKAGGYAYHTEPGRANEIISRMFTQRELCELGTLQSMEKTNLVPGVQTQSPYKEFLVWSTARLVERGVVSCVQRRAASPSVQCDGSSPRALALGGAAPAFILLASGYGLATLIMFVERLIYSRLQNQINVTRCELFRFK</sequence>
<dbReference type="PANTHER" id="PTHR42643:SF30">
    <property type="entry name" value="IONOTROPIC RECEPTOR 40A-RELATED"/>
    <property type="match status" value="1"/>
</dbReference>
<dbReference type="Proteomes" id="UP000791440">
    <property type="component" value="Unassembled WGS sequence"/>
</dbReference>
<keyword evidence="4 8" id="KW-1133">Transmembrane helix</keyword>
<evidence type="ECO:0000256" key="6">
    <source>
        <dbReference type="ARBA" id="ARBA00023170"/>
    </source>
</evidence>
<dbReference type="Gene3D" id="1.10.287.70">
    <property type="match status" value="1"/>
</dbReference>
<dbReference type="InterPro" id="IPR057074">
    <property type="entry name" value="IR75A_N"/>
</dbReference>
<feature type="transmembrane region" description="Helical" evidence="8">
    <location>
        <begin position="626"/>
        <end position="652"/>
    </location>
</feature>
<feature type="domain" description="Ionotropic receptor 75a N-terminal" evidence="9">
    <location>
        <begin position="13"/>
        <end position="247"/>
    </location>
</feature>
<evidence type="ECO:0000256" key="8">
    <source>
        <dbReference type="SAM" id="Phobius"/>
    </source>
</evidence>
<dbReference type="EMBL" id="LN885172">
    <property type="protein sequence ID" value="CUQ99321.1"/>
    <property type="molecule type" value="mRNA"/>
</dbReference>
<keyword evidence="7" id="KW-0325">Glycoprotein</keyword>
<reference evidence="10" key="1">
    <citation type="journal article" date="2015" name="Insect Biochem. Mol. Biol.">
        <title>A reference gene set for chemosensory receptor genes of Manduca sexta.</title>
        <authorList>
            <person name="Koenig C."/>
            <person name="Hirsh A."/>
            <person name="Bucks S."/>
            <person name="Klinner C."/>
            <person name="Vogel H."/>
            <person name="Shukla A."/>
            <person name="Mansfield J.H."/>
            <person name="Morton B."/>
            <person name="Hansson B.S."/>
            <person name="Grosse-Wilde E."/>
        </authorList>
    </citation>
    <scope>NUCLEOTIDE SEQUENCE</scope>
</reference>
<dbReference type="SUPFAM" id="SSF53850">
    <property type="entry name" value="Periplasmic binding protein-like II"/>
    <property type="match status" value="1"/>
</dbReference>
<comment type="subcellular location">
    <subcellularLocation>
        <location evidence="1">Cell membrane</location>
        <topology evidence="1">Multi-pass membrane protein</topology>
    </subcellularLocation>
</comment>
<dbReference type="InterPro" id="IPR052192">
    <property type="entry name" value="Insect_Ionotropic_Sensory_Rcpt"/>
</dbReference>
<feature type="transmembrane region" description="Helical" evidence="8">
    <location>
        <begin position="375"/>
        <end position="397"/>
    </location>
</feature>
<evidence type="ECO:0000256" key="5">
    <source>
        <dbReference type="ARBA" id="ARBA00023136"/>
    </source>
</evidence>
<evidence type="ECO:0000256" key="3">
    <source>
        <dbReference type="ARBA" id="ARBA00022692"/>
    </source>
</evidence>
<organism evidence="10">
    <name type="scientific">Manduca sexta</name>
    <name type="common">Tobacco hawkmoth</name>
    <name type="synonym">Tobacco hornworm</name>
    <dbReference type="NCBI Taxonomy" id="7130"/>
    <lineage>
        <taxon>Eukaryota</taxon>
        <taxon>Metazoa</taxon>
        <taxon>Ecdysozoa</taxon>
        <taxon>Arthropoda</taxon>
        <taxon>Hexapoda</taxon>
        <taxon>Insecta</taxon>
        <taxon>Pterygota</taxon>
        <taxon>Neoptera</taxon>
        <taxon>Endopterygota</taxon>
        <taxon>Lepidoptera</taxon>
        <taxon>Glossata</taxon>
        <taxon>Ditrysia</taxon>
        <taxon>Bombycoidea</taxon>
        <taxon>Sphingidae</taxon>
        <taxon>Sphinginae</taxon>
        <taxon>Sphingini</taxon>
        <taxon>Manduca</taxon>
    </lineage>
</organism>
<evidence type="ECO:0000256" key="1">
    <source>
        <dbReference type="ARBA" id="ARBA00004651"/>
    </source>
</evidence>
<accession>A0A5K8B3A8</accession>
<protein>
    <submittedName>
        <fullName evidence="10">Ionotropic receptor 1</fullName>
    </submittedName>
</protein>